<dbReference type="RefSeq" id="WP_137422882.1">
    <property type="nucleotide sequence ID" value="NZ_CP040098.1"/>
</dbReference>
<dbReference type="GO" id="GO:0005829">
    <property type="term" value="C:cytosol"/>
    <property type="evidence" value="ECO:0007669"/>
    <property type="project" value="TreeGrafter"/>
</dbReference>
<dbReference type="CDD" id="cd00038">
    <property type="entry name" value="CAP_ED"/>
    <property type="match status" value="1"/>
</dbReference>
<dbReference type="InterPro" id="IPR018490">
    <property type="entry name" value="cNMP-bd_dom_sf"/>
</dbReference>
<evidence type="ECO:0000259" key="4">
    <source>
        <dbReference type="PROSITE" id="PS50042"/>
    </source>
</evidence>
<dbReference type="SMART" id="SM00100">
    <property type="entry name" value="cNMP"/>
    <property type="match status" value="1"/>
</dbReference>
<accession>A0A4P8L2E7</accession>
<name>A0A4P8L2E7_9BACT</name>
<gene>
    <name evidence="6" type="ORF">FDQ92_01075</name>
</gene>
<dbReference type="GO" id="GO:0003677">
    <property type="term" value="F:DNA binding"/>
    <property type="evidence" value="ECO:0007669"/>
    <property type="project" value="UniProtKB-KW"/>
</dbReference>
<dbReference type="Proteomes" id="UP000298602">
    <property type="component" value="Chromosome"/>
</dbReference>
<dbReference type="Pfam" id="PF00027">
    <property type="entry name" value="cNMP_binding"/>
    <property type="match status" value="1"/>
</dbReference>
<keyword evidence="1" id="KW-0805">Transcription regulation</keyword>
<keyword evidence="2" id="KW-0238">DNA-binding</keyword>
<evidence type="ECO:0000313" key="7">
    <source>
        <dbReference type="Proteomes" id="UP000298602"/>
    </source>
</evidence>
<dbReference type="Pfam" id="PF13545">
    <property type="entry name" value="HTH_Crp_2"/>
    <property type="match status" value="1"/>
</dbReference>
<organism evidence="6 7">
    <name type="scientific">Desulfoglaeba alkanexedens ALDC</name>
    <dbReference type="NCBI Taxonomy" id="980445"/>
    <lineage>
        <taxon>Bacteria</taxon>
        <taxon>Pseudomonadati</taxon>
        <taxon>Thermodesulfobacteriota</taxon>
        <taxon>Syntrophobacteria</taxon>
        <taxon>Syntrophobacterales</taxon>
        <taxon>Syntrophobacteraceae</taxon>
        <taxon>Desulfoglaeba</taxon>
    </lineage>
</organism>
<evidence type="ECO:0000256" key="3">
    <source>
        <dbReference type="ARBA" id="ARBA00023163"/>
    </source>
</evidence>
<dbReference type="PROSITE" id="PS50042">
    <property type="entry name" value="CNMP_BINDING_3"/>
    <property type="match status" value="1"/>
</dbReference>
<dbReference type="InterPro" id="IPR014710">
    <property type="entry name" value="RmlC-like_jellyroll"/>
</dbReference>
<dbReference type="GO" id="GO:0003700">
    <property type="term" value="F:DNA-binding transcription factor activity"/>
    <property type="evidence" value="ECO:0007669"/>
    <property type="project" value="TreeGrafter"/>
</dbReference>
<dbReference type="InterPro" id="IPR000595">
    <property type="entry name" value="cNMP-bd_dom"/>
</dbReference>
<dbReference type="OrthoDB" id="892842at2"/>
<sequence length="228" mass="24783">MDVPSILGKITLFEDLPERQLQRIASIVIPKRFDKGESLFFEGQPATGFYAIGTGRVKVYKVSLEGKEQILHLFGSGEVIGEVPVFAGGRYPAHAEALEPSELLFIPRDGFIELVKADATLALNMLALLSIRLRQFTHLIENLSLKEVPGRLAAYLLYMSDGSGGGDLVELDISKGQLASLLGTIPETLSRILGKMSQQGLLRVQGRKIALTDREGLEKLAQGGKLAP</sequence>
<dbReference type="PROSITE" id="PS51063">
    <property type="entry name" value="HTH_CRP_2"/>
    <property type="match status" value="1"/>
</dbReference>
<dbReference type="SUPFAM" id="SSF46785">
    <property type="entry name" value="Winged helix' DNA-binding domain"/>
    <property type="match status" value="1"/>
</dbReference>
<feature type="domain" description="HTH crp-type" evidence="5">
    <location>
        <begin position="146"/>
        <end position="215"/>
    </location>
</feature>
<dbReference type="AlphaFoldDB" id="A0A4P8L2E7"/>
<dbReference type="EMBL" id="CP040098">
    <property type="protein sequence ID" value="QCQ20912.1"/>
    <property type="molecule type" value="Genomic_DNA"/>
</dbReference>
<evidence type="ECO:0000259" key="5">
    <source>
        <dbReference type="PROSITE" id="PS51063"/>
    </source>
</evidence>
<keyword evidence="7" id="KW-1185">Reference proteome</keyword>
<protein>
    <submittedName>
        <fullName evidence="6">Crp/Fnr family transcriptional regulator</fullName>
    </submittedName>
</protein>
<dbReference type="Gene3D" id="1.10.10.10">
    <property type="entry name" value="Winged helix-like DNA-binding domain superfamily/Winged helix DNA-binding domain"/>
    <property type="match status" value="1"/>
</dbReference>
<dbReference type="Gene3D" id="2.60.120.10">
    <property type="entry name" value="Jelly Rolls"/>
    <property type="match status" value="1"/>
</dbReference>
<dbReference type="CDD" id="cd00092">
    <property type="entry name" value="HTH_CRP"/>
    <property type="match status" value="1"/>
</dbReference>
<dbReference type="PANTHER" id="PTHR24567">
    <property type="entry name" value="CRP FAMILY TRANSCRIPTIONAL REGULATORY PROTEIN"/>
    <property type="match status" value="1"/>
</dbReference>
<proteinExistence type="predicted"/>
<dbReference type="InterPro" id="IPR050397">
    <property type="entry name" value="Env_Response_Regulators"/>
</dbReference>
<evidence type="ECO:0000313" key="6">
    <source>
        <dbReference type="EMBL" id="QCQ20912.1"/>
    </source>
</evidence>
<evidence type="ECO:0000256" key="1">
    <source>
        <dbReference type="ARBA" id="ARBA00023015"/>
    </source>
</evidence>
<dbReference type="SMART" id="SM00419">
    <property type="entry name" value="HTH_CRP"/>
    <property type="match status" value="1"/>
</dbReference>
<reference evidence="6 7" key="1">
    <citation type="submission" date="2019-05" db="EMBL/GenBank/DDBJ databases">
        <title>The Complete Genome Sequence of the n-alkane-degrading Desulfoglaeba alkanexedens ALDC reveals multiple alkylsuccinate synthase gene clusters.</title>
        <authorList>
            <person name="Callaghan A.V."/>
            <person name="Davidova I.A."/>
            <person name="Duncan K.E."/>
            <person name="Morris B."/>
            <person name="McInerney M.J."/>
        </authorList>
    </citation>
    <scope>NUCLEOTIDE SEQUENCE [LARGE SCALE GENOMIC DNA]</scope>
    <source>
        <strain evidence="6 7">ALDC</strain>
    </source>
</reference>
<dbReference type="KEGG" id="dax:FDQ92_01075"/>
<dbReference type="PRINTS" id="PR00034">
    <property type="entry name" value="HTHCRP"/>
</dbReference>
<evidence type="ECO:0000256" key="2">
    <source>
        <dbReference type="ARBA" id="ARBA00023125"/>
    </source>
</evidence>
<feature type="domain" description="Cyclic nucleotide-binding" evidence="4">
    <location>
        <begin position="12"/>
        <end position="115"/>
    </location>
</feature>
<reference evidence="6 7" key="2">
    <citation type="submission" date="2019-05" db="EMBL/GenBank/DDBJ databases">
        <authorList>
            <person name="Suflita J.M."/>
            <person name="Marks C.R."/>
        </authorList>
    </citation>
    <scope>NUCLEOTIDE SEQUENCE [LARGE SCALE GENOMIC DNA]</scope>
    <source>
        <strain evidence="6 7">ALDC</strain>
    </source>
</reference>
<dbReference type="PANTHER" id="PTHR24567:SF74">
    <property type="entry name" value="HTH-TYPE TRANSCRIPTIONAL REGULATOR ARCR"/>
    <property type="match status" value="1"/>
</dbReference>
<dbReference type="InterPro" id="IPR036388">
    <property type="entry name" value="WH-like_DNA-bd_sf"/>
</dbReference>
<dbReference type="InterPro" id="IPR012318">
    <property type="entry name" value="HTH_CRP"/>
</dbReference>
<dbReference type="SUPFAM" id="SSF51206">
    <property type="entry name" value="cAMP-binding domain-like"/>
    <property type="match status" value="1"/>
</dbReference>
<dbReference type="InterPro" id="IPR036390">
    <property type="entry name" value="WH_DNA-bd_sf"/>
</dbReference>
<keyword evidence="3" id="KW-0804">Transcription</keyword>